<protein>
    <submittedName>
        <fullName evidence="2">Aspartate carbamoyltransferase catalytic subunit</fullName>
        <ecNumber evidence="2">2.1.3.2</ecNumber>
    </submittedName>
</protein>
<dbReference type="EC" id="2.1.3.2" evidence="2"/>
<dbReference type="GO" id="GO:0004070">
    <property type="term" value="F:aspartate carbamoyltransferase activity"/>
    <property type="evidence" value="ECO:0007669"/>
    <property type="project" value="UniProtKB-EC"/>
</dbReference>
<dbReference type="SUPFAM" id="SSF53671">
    <property type="entry name" value="Aspartate/ornithine carbamoyltransferase"/>
    <property type="match status" value="1"/>
</dbReference>
<sequence length="50" mass="5801">MTNPLYHKHIISINDLNRDDLESVLHVADKLKQHPNSQLLKDKVIASCFF</sequence>
<dbReference type="AlphaFoldDB" id="A0A2X2BPS9"/>
<dbReference type="Proteomes" id="UP000251485">
    <property type="component" value="Unassembled WGS sequence"/>
</dbReference>
<evidence type="ECO:0000313" key="2">
    <source>
        <dbReference type="EMBL" id="SPY96558.1"/>
    </source>
</evidence>
<dbReference type="GO" id="GO:0006520">
    <property type="term" value="P:amino acid metabolic process"/>
    <property type="evidence" value="ECO:0007669"/>
    <property type="project" value="InterPro"/>
</dbReference>
<keyword evidence="1 2" id="KW-0808">Transferase</keyword>
<organism evidence="2 3">
    <name type="scientific">Proteus mirabilis</name>
    <dbReference type="NCBI Taxonomy" id="584"/>
    <lineage>
        <taxon>Bacteria</taxon>
        <taxon>Pseudomonadati</taxon>
        <taxon>Pseudomonadota</taxon>
        <taxon>Gammaproteobacteria</taxon>
        <taxon>Enterobacterales</taxon>
        <taxon>Morganellaceae</taxon>
        <taxon>Proteus</taxon>
    </lineage>
</organism>
<accession>A0A2X2BPS9</accession>
<dbReference type="EMBL" id="UAUE01000016">
    <property type="protein sequence ID" value="SPY96558.1"/>
    <property type="molecule type" value="Genomic_DNA"/>
</dbReference>
<evidence type="ECO:0000313" key="3">
    <source>
        <dbReference type="Proteomes" id="UP000251485"/>
    </source>
</evidence>
<dbReference type="Gene3D" id="3.40.50.1370">
    <property type="entry name" value="Aspartate/ornithine carbamoyltransferase"/>
    <property type="match status" value="1"/>
</dbReference>
<gene>
    <name evidence="2" type="primary">pyrB_1</name>
    <name evidence="2" type="ORF">NCTC10975_02277</name>
</gene>
<reference evidence="2 3" key="1">
    <citation type="submission" date="2018-06" db="EMBL/GenBank/DDBJ databases">
        <authorList>
            <consortium name="Pathogen Informatics"/>
            <person name="Doyle S."/>
        </authorList>
    </citation>
    <scope>NUCLEOTIDE SEQUENCE [LARGE SCALE GENOMIC DNA]</scope>
    <source>
        <strain evidence="2 3">NCTC10975</strain>
    </source>
</reference>
<proteinExistence type="predicted"/>
<name>A0A2X2BPS9_PROMI</name>
<dbReference type="InterPro" id="IPR036901">
    <property type="entry name" value="Asp/Orn_carbamoylTrfase_sf"/>
</dbReference>
<evidence type="ECO:0000256" key="1">
    <source>
        <dbReference type="ARBA" id="ARBA00022679"/>
    </source>
</evidence>
<dbReference type="GO" id="GO:0016597">
    <property type="term" value="F:amino acid binding"/>
    <property type="evidence" value="ECO:0007669"/>
    <property type="project" value="InterPro"/>
</dbReference>